<reference evidence="5" key="1">
    <citation type="submission" date="2022-10" db="EMBL/GenBank/DDBJ databases">
        <authorList>
            <person name="Chen Y."/>
            <person name="Dougan E. K."/>
            <person name="Chan C."/>
            <person name="Rhodes N."/>
            <person name="Thang M."/>
        </authorList>
    </citation>
    <scope>NUCLEOTIDE SEQUENCE</scope>
</reference>
<dbReference type="PANTHER" id="PTHR11630">
    <property type="entry name" value="DNA REPLICATION LICENSING FACTOR MCM FAMILY MEMBER"/>
    <property type="match status" value="1"/>
</dbReference>
<dbReference type="SMART" id="SM00350">
    <property type="entry name" value="MCM"/>
    <property type="match status" value="1"/>
</dbReference>
<dbReference type="GO" id="GO:0000727">
    <property type="term" value="P:double-strand break repair via break-induced replication"/>
    <property type="evidence" value="ECO:0007669"/>
    <property type="project" value="TreeGrafter"/>
</dbReference>
<evidence type="ECO:0000256" key="1">
    <source>
        <dbReference type="ARBA" id="ARBA00022741"/>
    </source>
</evidence>
<evidence type="ECO:0000259" key="4">
    <source>
        <dbReference type="PROSITE" id="PS50051"/>
    </source>
</evidence>
<dbReference type="Pfam" id="PF17207">
    <property type="entry name" value="MCM_OB"/>
    <property type="match status" value="1"/>
</dbReference>
<comment type="similarity">
    <text evidence="3">Belongs to the MCM family.</text>
</comment>
<dbReference type="InterPro" id="IPR031327">
    <property type="entry name" value="MCM"/>
</dbReference>
<gene>
    <name evidence="5" type="ORF">C1SCF055_LOCUS2975</name>
</gene>
<dbReference type="GO" id="GO:0005524">
    <property type="term" value="F:ATP binding"/>
    <property type="evidence" value="ECO:0007669"/>
    <property type="project" value="UniProtKB-KW"/>
</dbReference>
<keyword evidence="3" id="KW-0238">DNA-binding</keyword>
<dbReference type="InterPro" id="IPR033762">
    <property type="entry name" value="MCM_OB"/>
</dbReference>
<dbReference type="EMBL" id="CAMXCT030000144">
    <property type="protein sequence ID" value="CAL4761897.1"/>
    <property type="molecule type" value="Genomic_DNA"/>
</dbReference>
<protein>
    <submittedName>
        <fullName evidence="7">DNA replication licensing factor MCM3</fullName>
    </submittedName>
</protein>
<evidence type="ECO:0000313" key="6">
    <source>
        <dbReference type="EMBL" id="CAL1127960.1"/>
    </source>
</evidence>
<dbReference type="PANTHER" id="PTHR11630:SF46">
    <property type="entry name" value="DNA REPLICATION LICENSING FACTOR MCM3-RELATED"/>
    <property type="match status" value="1"/>
</dbReference>
<dbReference type="SUPFAM" id="SSF52540">
    <property type="entry name" value="P-loop containing nucleoside triphosphate hydrolases"/>
    <property type="match status" value="1"/>
</dbReference>
<proteinExistence type="inferred from homology"/>
<dbReference type="GO" id="GO:0042555">
    <property type="term" value="C:MCM complex"/>
    <property type="evidence" value="ECO:0007669"/>
    <property type="project" value="TreeGrafter"/>
</dbReference>
<dbReference type="GO" id="GO:0005634">
    <property type="term" value="C:nucleus"/>
    <property type="evidence" value="ECO:0007669"/>
    <property type="project" value="TreeGrafter"/>
</dbReference>
<feature type="non-terminal residue" evidence="5">
    <location>
        <position position="448"/>
    </location>
</feature>
<dbReference type="SUPFAM" id="SSF50249">
    <property type="entry name" value="Nucleic acid-binding proteins"/>
    <property type="match status" value="1"/>
</dbReference>
<keyword evidence="1 3" id="KW-0547">Nucleotide-binding</keyword>
<feature type="domain" description="MCM C-terminal AAA(+) ATPase" evidence="4">
    <location>
        <begin position="297"/>
        <end position="448"/>
    </location>
</feature>
<dbReference type="GO" id="GO:1902975">
    <property type="term" value="P:mitotic DNA replication initiation"/>
    <property type="evidence" value="ECO:0007669"/>
    <property type="project" value="TreeGrafter"/>
</dbReference>
<evidence type="ECO:0000313" key="5">
    <source>
        <dbReference type="EMBL" id="CAI3974585.1"/>
    </source>
</evidence>
<sequence>MAAENPGTAAKEAHDQKVAWFKEYLYNNREEWERKIELRLANGDLRIPLELKSLQSAQPGLEKKVLQDPVKYLPAYEEGLLGFLADTAPKALKSLKQALRLDLQGAFGRNHVTPRGMTAEYTGQLMCVEGLVTRCLVTKPKLLYSMHVRKDVDDNYVEQRDHRDTTSLVVTSRSAAGFPKQDSDKNDLQMDVAFSVYKDSQHFTIQETPDTAPPGQIPRSIKVICDGDLCDKAKPGDRVQVIGIYRSFPPPLQDFTDGVFPAKLVATDIKPVKELTEPNFTPEDINNIQKIAEREDTFQLLARSFAPSICGHERVKAGLLLQMLGGVEKNLSNGTHLRGDINVLLVGDPSCGKSQMLRFVMNTAPLAISTTGRGSSGVGLTAAMIRDAGSREFHLEAGAMVLADRGVICIDEFDKMNQVDRVAIHEAMEQQCVTIAKAGMHVTLNARC</sequence>
<evidence type="ECO:0000256" key="3">
    <source>
        <dbReference type="RuleBase" id="RU004070"/>
    </source>
</evidence>
<evidence type="ECO:0000313" key="8">
    <source>
        <dbReference type="Proteomes" id="UP001152797"/>
    </source>
</evidence>
<dbReference type="InterPro" id="IPR001208">
    <property type="entry name" value="MCM_dom"/>
</dbReference>
<dbReference type="EMBL" id="CAMXCT020000144">
    <property type="protein sequence ID" value="CAL1127960.1"/>
    <property type="molecule type" value="Genomic_DNA"/>
</dbReference>
<dbReference type="InterPro" id="IPR027417">
    <property type="entry name" value="P-loop_NTPase"/>
</dbReference>
<dbReference type="OrthoDB" id="1882346at2759"/>
<keyword evidence="8" id="KW-1185">Reference proteome</keyword>
<organism evidence="5">
    <name type="scientific">Cladocopium goreaui</name>
    <dbReference type="NCBI Taxonomy" id="2562237"/>
    <lineage>
        <taxon>Eukaryota</taxon>
        <taxon>Sar</taxon>
        <taxon>Alveolata</taxon>
        <taxon>Dinophyceae</taxon>
        <taxon>Suessiales</taxon>
        <taxon>Symbiodiniaceae</taxon>
        <taxon>Cladocopium</taxon>
    </lineage>
</organism>
<dbReference type="Proteomes" id="UP001152797">
    <property type="component" value="Unassembled WGS sequence"/>
</dbReference>
<dbReference type="Gene3D" id="3.40.50.300">
    <property type="entry name" value="P-loop containing nucleotide triphosphate hydrolases"/>
    <property type="match status" value="1"/>
</dbReference>
<name>A0A9P1FH92_9DINO</name>
<dbReference type="GO" id="GO:0003697">
    <property type="term" value="F:single-stranded DNA binding"/>
    <property type="evidence" value="ECO:0007669"/>
    <property type="project" value="TreeGrafter"/>
</dbReference>
<evidence type="ECO:0000313" key="7">
    <source>
        <dbReference type="EMBL" id="CAL4761897.1"/>
    </source>
</evidence>
<keyword evidence="2 3" id="KW-0067">ATP-binding</keyword>
<dbReference type="Pfam" id="PF00493">
    <property type="entry name" value="MCM"/>
    <property type="match status" value="1"/>
</dbReference>
<dbReference type="Gene3D" id="2.40.50.140">
    <property type="entry name" value="Nucleic acid-binding proteins"/>
    <property type="match status" value="1"/>
</dbReference>
<dbReference type="GO" id="GO:0006271">
    <property type="term" value="P:DNA strand elongation involved in DNA replication"/>
    <property type="evidence" value="ECO:0007669"/>
    <property type="project" value="TreeGrafter"/>
</dbReference>
<dbReference type="PROSITE" id="PS50051">
    <property type="entry name" value="MCM_2"/>
    <property type="match status" value="1"/>
</dbReference>
<reference evidence="6" key="2">
    <citation type="submission" date="2024-04" db="EMBL/GenBank/DDBJ databases">
        <authorList>
            <person name="Chen Y."/>
            <person name="Shah S."/>
            <person name="Dougan E. K."/>
            <person name="Thang M."/>
            <person name="Chan C."/>
        </authorList>
    </citation>
    <scope>NUCLEOTIDE SEQUENCE [LARGE SCALE GENOMIC DNA]</scope>
</reference>
<dbReference type="AlphaFoldDB" id="A0A9P1FH92"/>
<evidence type="ECO:0000256" key="2">
    <source>
        <dbReference type="ARBA" id="ARBA00022840"/>
    </source>
</evidence>
<dbReference type="Gene3D" id="2.20.28.10">
    <property type="match status" value="1"/>
</dbReference>
<accession>A0A9P1FH92</accession>
<dbReference type="GO" id="GO:0017116">
    <property type="term" value="F:single-stranded DNA helicase activity"/>
    <property type="evidence" value="ECO:0007669"/>
    <property type="project" value="TreeGrafter"/>
</dbReference>
<dbReference type="PRINTS" id="PR01657">
    <property type="entry name" value="MCMFAMILY"/>
</dbReference>
<dbReference type="EMBL" id="CAMXCT010000144">
    <property type="protein sequence ID" value="CAI3974585.1"/>
    <property type="molecule type" value="Genomic_DNA"/>
</dbReference>
<dbReference type="InterPro" id="IPR012340">
    <property type="entry name" value="NA-bd_OB-fold"/>
</dbReference>
<comment type="caution">
    <text evidence="5">The sequence shown here is derived from an EMBL/GenBank/DDBJ whole genome shotgun (WGS) entry which is preliminary data.</text>
</comment>